<gene>
    <name evidence="6" type="ORF">GOMPHAMPRED_004297</name>
</gene>
<evidence type="ECO:0000256" key="5">
    <source>
        <dbReference type="PROSITE-ProRule" id="PRU00708"/>
    </source>
</evidence>
<dbReference type="Proteomes" id="UP000664169">
    <property type="component" value="Unassembled WGS sequence"/>
</dbReference>
<evidence type="ECO:0000313" key="6">
    <source>
        <dbReference type="EMBL" id="CAF9927031.1"/>
    </source>
</evidence>
<dbReference type="NCBIfam" id="TIGR00756">
    <property type="entry name" value="PPR"/>
    <property type="match status" value="1"/>
</dbReference>
<evidence type="ECO:0000256" key="2">
    <source>
        <dbReference type="ARBA" id="ARBA00022737"/>
    </source>
</evidence>
<proteinExistence type="inferred from homology"/>
<dbReference type="Gene3D" id="1.25.40.10">
    <property type="entry name" value="Tetratricopeptide repeat domain"/>
    <property type="match status" value="2"/>
</dbReference>
<dbReference type="EMBL" id="CAJPDQ010000026">
    <property type="protein sequence ID" value="CAF9927031.1"/>
    <property type="molecule type" value="Genomic_DNA"/>
</dbReference>
<comment type="subunit">
    <text evidence="4">Binds to mitochondrial small subunit 15S rRNA.</text>
</comment>
<dbReference type="PANTHER" id="PTHR47447">
    <property type="entry name" value="OS03G0856100 PROTEIN"/>
    <property type="match status" value="1"/>
</dbReference>
<dbReference type="PANTHER" id="PTHR47447:SF17">
    <property type="entry name" value="OS12G0638900 PROTEIN"/>
    <property type="match status" value="1"/>
</dbReference>
<reference evidence="6" key="1">
    <citation type="submission" date="2021-03" db="EMBL/GenBank/DDBJ databases">
        <authorList>
            <person name="Tagirdzhanova G."/>
        </authorList>
    </citation>
    <scope>NUCLEOTIDE SEQUENCE</scope>
</reference>
<evidence type="ECO:0000256" key="4">
    <source>
        <dbReference type="ARBA" id="ARBA00044511"/>
    </source>
</evidence>
<name>A0A8H3FLY5_9LECA</name>
<dbReference type="AlphaFoldDB" id="A0A8H3FLY5"/>
<protein>
    <recommendedName>
        <fullName evidence="8">Pentatricopeptide repeat-containing protein</fullName>
    </recommendedName>
</protein>
<dbReference type="InterPro" id="IPR011990">
    <property type="entry name" value="TPR-like_helical_dom_sf"/>
</dbReference>
<dbReference type="PROSITE" id="PS51375">
    <property type="entry name" value="PPR"/>
    <property type="match status" value="1"/>
</dbReference>
<evidence type="ECO:0000256" key="1">
    <source>
        <dbReference type="ARBA" id="ARBA00006192"/>
    </source>
</evidence>
<evidence type="ECO:0008006" key="8">
    <source>
        <dbReference type="Google" id="ProtNLM"/>
    </source>
</evidence>
<feature type="repeat" description="PPR" evidence="5">
    <location>
        <begin position="616"/>
        <end position="650"/>
    </location>
</feature>
<comment type="function">
    <text evidence="3">Regulates mitochondrial small subunit maturation by controlling 15S rRNA 5'-end processing. Localizes to the 5' precursor of the 15S rRNA in a position that is subsequently occupied by mS47 in the mature yeast mtSSU. Uses structure and sequence-specific RNA recognition, binding to a single-stranded region of the precursor and specifically recognizing bases -6 to -1. The exchange of Ccm1 for mS47 is coupled to the irreversible removal of precursor rRNA that is accompanied by conformational changes of the mitoribosomal proteins uS5m and mS26. These conformational changes signal completion of 5'-end rRNA processing through protection of the mature 5'-end of the 15S rRNA and stabilization of mS47. The removal of the 5' precursor together with the dissociation of Ccm1 may be catalyzed by the 5'-3' exoribonuclease Pet127. Involved in the specific removal of group I introns in mitochondrial encoded transcripts.</text>
</comment>
<evidence type="ECO:0000256" key="3">
    <source>
        <dbReference type="ARBA" id="ARBA00044493"/>
    </source>
</evidence>
<dbReference type="Pfam" id="PF13041">
    <property type="entry name" value="PPR_2"/>
    <property type="match status" value="1"/>
</dbReference>
<evidence type="ECO:0000313" key="7">
    <source>
        <dbReference type="Proteomes" id="UP000664169"/>
    </source>
</evidence>
<dbReference type="InterPro" id="IPR002885">
    <property type="entry name" value="PPR_rpt"/>
</dbReference>
<keyword evidence="2" id="KW-0677">Repeat</keyword>
<accession>A0A8H3FLY5</accession>
<comment type="similarity">
    <text evidence="1">Belongs to the CCM1 family.</text>
</comment>
<keyword evidence="7" id="KW-1185">Reference proteome</keyword>
<sequence>MTNSRRRVSSKRRQRTARAGDSVACIGVRSLSTTKQKQYRLSCLEWRILRRKERKSQNLSIVWKRWKSKSASVAFRPLSRFRPIESQIQALIRQGLSHWYPETNHIYKAITQDHLQSKASVPGDLLAFSKYVRNGAVYQAWMKRSWRGKVVWWRHSLYYALLFSPSDALRIVADISKRTYLQIPGKTMSDALLILDASHLVANTYQEPMYHKIEVFHEAVCTYLKNYTKREGGAFLSWCIIRRLSRILQGNHLTSFIRSVMLSKTEYSIYTKLHAMYRYLQLGSLNNALELFKTFTKEELLNRAAQAFCITVLHKKWQVDDLHTLRRDLTVWFLRQGAVPDCAVRNVILQNYLESGDRQSAFSMLDSIRERGLATSDATYGIFLRHTAMEDTSTVNKLYEMALEDGVLPRSTFLADYFIQIAALTRFDSGQPSFSALLALYERTFDTTDLENFGILEPGVKSRLHSPSSAFTLRWMLASWIMDNRDNPEKLVSAYNNYQFHLRSNHPRIAKLASTTHIPTAFVFAFGQHKSHLHMCTKVLQDMLQPEKVISPSHVKGSKTDLDDPDVPDHERFLEPKTPSYARLLPLSFNPPAYRDWDIWESLKREAFSYKVAPPGARTWNALLTVLLQHNHYDAAEGVLRAMQEAGFEANEMTWNILIRGFAGRHGSLQNVVEEMRNNSSVPDSERTDSALWHAASLTVRDGSSKGFNTQSNLPDDDAGEYVGIPSLQGAEAEKLNDWGSNSIHGEMVSRL</sequence>
<organism evidence="6 7">
    <name type="scientific">Gomphillus americanus</name>
    <dbReference type="NCBI Taxonomy" id="1940652"/>
    <lineage>
        <taxon>Eukaryota</taxon>
        <taxon>Fungi</taxon>
        <taxon>Dikarya</taxon>
        <taxon>Ascomycota</taxon>
        <taxon>Pezizomycotina</taxon>
        <taxon>Lecanoromycetes</taxon>
        <taxon>OSLEUM clade</taxon>
        <taxon>Ostropomycetidae</taxon>
        <taxon>Ostropales</taxon>
        <taxon>Graphidaceae</taxon>
        <taxon>Gomphilloideae</taxon>
        <taxon>Gomphillus</taxon>
    </lineage>
</organism>
<dbReference type="OrthoDB" id="185373at2759"/>
<comment type="caution">
    <text evidence="6">The sequence shown here is derived from an EMBL/GenBank/DDBJ whole genome shotgun (WGS) entry which is preliminary data.</text>
</comment>